<feature type="domain" description="DUF4439" evidence="1">
    <location>
        <begin position="9"/>
        <end position="140"/>
    </location>
</feature>
<evidence type="ECO:0000313" key="2">
    <source>
        <dbReference type="EMBL" id="UWP84178.1"/>
    </source>
</evidence>
<dbReference type="InterPro" id="IPR009078">
    <property type="entry name" value="Ferritin-like_SF"/>
</dbReference>
<name>A0ABY5W655_9ACTN</name>
<proteinExistence type="predicted"/>
<evidence type="ECO:0000259" key="1">
    <source>
        <dbReference type="Pfam" id="PF14530"/>
    </source>
</evidence>
<dbReference type="Gene3D" id="1.20.1260.10">
    <property type="match status" value="1"/>
</dbReference>
<dbReference type="RefSeq" id="WP_259862009.1">
    <property type="nucleotide sequence ID" value="NZ_BAAAST010000056.1"/>
</dbReference>
<gene>
    <name evidence="2" type="ORF">Dfulv_08035</name>
</gene>
<sequence>MTPADERLVATLQAEHAAIYGYGMAGPKFDGGAVNLARTAEAAHRTRRDALIVRLAGAGVTPPPAAPAYTLPFPITDRASALKLAVLIEERTGAQWRLALPATAGEVRKLSLDALVDCAARAVAFRQAAGVTPVSVPFPGKL</sequence>
<dbReference type="InterPro" id="IPR029447">
    <property type="entry name" value="DUF4439"/>
</dbReference>
<organism evidence="2 3">
    <name type="scientific">Dactylosporangium fulvum</name>
    <dbReference type="NCBI Taxonomy" id="53359"/>
    <lineage>
        <taxon>Bacteria</taxon>
        <taxon>Bacillati</taxon>
        <taxon>Actinomycetota</taxon>
        <taxon>Actinomycetes</taxon>
        <taxon>Micromonosporales</taxon>
        <taxon>Micromonosporaceae</taxon>
        <taxon>Dactylosporangium</taxon>
    </lineage>
</organism>
<reference evidence="2" key="2">
    <citation type="submission" date="2022-09" db="EMBL/GenBank/DDBJ databases">
        <title>Biosynthetic gene clusters of Dactylosporangioum fulvum.</title>
        <authorList>
            <person name="Caradec T."/>
        </authorList>
    </citation>
    <scope>NUCLEOTIDE SEQUENCE</scope>
    <source>
        <strain evidence="2">NRRL B-16292</strain>
    </source>
</reference>
<dbReference type="CDD" id="cd00657">
    <property type="entry name" value="Ferritin_like"/>
    <property type="match status" value="1"/>
</dbReference>
<evidence type="ECO:0000313" key="3">
    <source>
        <dbReference type="Proteomes" id="UP001059617"/>
    </source>
</evidence>
<dbReference type="Pfam" id="PF14530">
    <property type="entry name" value="DUF4439"/>
    <property type="match status" value="1"/>
</dbReference>
<protein>
    <submittedName>
        <fullName evidence="2">Ferritin-like domain-containing protein</fullName>
    </submittedName>
</protein>
<keyword evidence="3" id="KW-1185">Reference proteome</keyword>
<dbReference type="InterPro" id="IPR012347">
    <property type="entry name" value="Ferritin-like"/>
</dbReference>
<accession>A0ABY5W655</accession>
<dbReference type="Proteomes" id="UP001059617">
    <property type="component" value="Chromosome"/>
</dbReference>
<dbReference type="SUPFAM" id="SSF47240">
    <property type="entry name" value="Ferritin-like"/>
    <property type="match status" value="1"/>
</dbReference>
<dbReference type="EMBL" id="CP073720">
    <property type="protein sequence ID" value="UWP84178.1"/>
    <property type="molecule type" value="Genomic_DNA"/>
</dbReference>
<reference evidence="2" key="1">
    <citation type="submission" date="2021-04" db="EMBL/GenBank/DDBJ databases">
        <authorList>
            <person name="Hartkoorn R.C."/>
            <person name="Beaudoing E."/>
            <person name="Hot D."/>
        </authorList>
    </citation>
    <scope>NUCLEOTIDE SEQUENCE</scope>
    <source>
        <strain evidence="2">NRRL B-16292</strain>
    </source>
</reference>